<dbReference type="PATRIC" id="fig|1684.4.peg.1441"/>
<proteinExistence type="predicted"/>
<dbReference type="SMART" id="SM01101">
    <property type="entry name" value="CRISPR_assoc"/>
    <property type="match status" value="1"/>
</dbReference>
<accession>A0A0F4KS62</accession>
<dbReference type="OrthoDB" id="9795689at2"/>
<name>A0A0F4KS62_9BIFI</name>
<comment type="caution">
    <text evidence="1">The sequence shown here is derived from an EMBL/GenBank/DDBJ whole genome shotgun (WGS) entry which is preliminary data.</text>
</comment>
<reference evidence="1 2" key="1">
    <citation type="submission" date="2014-12" db="EMBL/GenBank/DDBJ databases">
        <title>Comparative genomics of the lactic acid bacteria isolated from the honey bee gut.</title>
        <authorList>
            <person name="Ellegaard K.M."/>
            <person name="Tamarit D."/>
            <person name="Javelind E."/>
            <person name="Olofsson T."/>
            <person name="Andersson S.G."/>
            <person name="Vasquez A."/>
        </authorList>
    </citation>
    <scope>NUCLEOTIDE SEQUENCE [LARGE SCALE GENOMIC DNA]</scope>
    <source>
        <strain evidence="1 2">Bin2</strain>
    </source>
</reference>
<dbReference type="InterPro" id="IPR010179">
    <property type="entry name" value="CRISPR-assoc_prot_Cse3"/>
</dbReference>
<dbReference type="AlphaFoldDB" id="A0A0F4KS62"/>
<gene>
    <name evidence="1" type="primary">cas6e</name>
    <name evidence="1" type="ORF">JF69_13390</name>
</gene>
<dbReference type="NCBIfam" id="TIGR01907">
    <property type="entry name" value="casE_Cse3"/>
    <property type="match status" value="1"/>
</dbReference>
<evidence type="ECO:0000313" key="1">
    <source>
        <dbReference type="EMBL" id="KJY49245.1"/>
    </source>
</evidence>
<dbReference type="Gene3D" id="3.30.70.1200">
    <property type="entry name" value="Crispr-associated protein, domain 1"/>
    <property type="match status" value="1"/>
</dbReference>
<dbReference type="EMBL" id="JWME01000013">
    <property type="protein sequence ID" value="KJY49245.1"/>
    <property type="molecule type" value="Genomic_DNA"/>
</dbReference>
<protein>
    <submittedName>
        <fullName evidence="1">CRISPR-associated protein cas6e</fullName>
    </submittedName>
</protein>
<dbReference type="Pfam" id="PF08798">
    <property type="entry name" value="CRISPR_assoc"/>
    <property type="match status" value="1"/>
</dbReference>
<sequence length="229" mass="25874">MYISRIPLNTARFTTRQLIASPYRLHAAVENAFPPGVVRKSDEGRILWRLDFSRDGDSTWLYVVSPERPDFTHIVEQAGWPTRTEWEVKDYEPLITHIAKGQEWAFRLRANPARKVYKDLGKRPNPAVVGKVMGHVTIDKQLSWLKKSSERNGFALLGSSEEEAGLSCVVSQRRKEQFAHGNSKVTLITAQFDGQLRVTDAQAFQHCLRQGIGRAKSFGCGLLTVAPIR</sequence>
<organism evidence="1 2">
    <name type="scientific">Bifidobacterium asteroides</name>
    <dbReference type="NCBI Taxonomy" id="1684"/>
    <lineage>
        <taxon>Bacteria</taxon>
        <taxon>Bacillati</taxon>
        <taxon>Actinomycetota</taxon>
        <taxon>Actinomycetes</taxon>
        <taxon>Bifidobacteriales</taxon>
        <taxon>Bifidobacteriaceae</taxon>
        <taxon>Bifidobacterium</taxon>
    </lineage>
</organism>
<dbReference type="Proteomes" id="UP000033648">
    <property type="component" value="Unassembled WGS sequence"/>
</dbReference>
<evidence type="ECO:0000313" key="2">
    <source>
        <dbReference type="Proteomes" id="UP000033648"/>
    </source>
</evidence>
<dbReference type="SUPFAM" id="SSF117987">
    <property type="entry name" value="CRISPR-associated protein"/>
    <property type="match status" value="2"/>
</dbReference>
<dbReference type="Gene3D" id="3.30.70.1210">
    <property type="entry name" value="Crispr-associated protein, domain 2"/>
    <property type="match status" value="1"/>
</dbReference>
<dbReference type="CDD" id="cd09727">
    <property type="entry name" value="Cas6_I-E"/>
    <property type="match status" value="1"/>
</dbReference>